<organism evidence="8 9">
    <name type="scientific">Kitasatospora albolonga</name>
    <dbReference type="NCBI Taxonomy" id="68173"/>
    <lineage>
        <taxon>Bacteria</taxon>
        <taxon>Bacillati</taxon>
        <taxon>Actinomycetota</taxon>
        <taxon>Actinomycetes</taxon>
        <taxon>Kitasatosporales</taxon>
        <taxon>Streptomycetaceae</taxon>
        <taxon>Kitasatospora</taxon>
    </lineage>
</organism>
<dbReference type="InterPro" id="IPR038765">
    <property type="entry name" value="Papain-like_cys_pep_sf"/>
</dbReference>
<dbReference type="AlphaFoldDB" id="A0ABC8BM56"/>
<evidence type="ECO:0000256" key="5">
    <source>
        <dbReference type="SAM" id="Coils"/>
    </source>
</evidence>
<evidence type="ECO:0000256" key="3">
    <source>
        <dbReference type="ARBA" id="ARBA00022801"/>
    </source>
</evidence>
<evidence type="ECO:0000256" key="1">
    <source>
        <dbReference type="ARBA" id="ARBA00007074"/>
    </source>
</evidence>
<protein>
    <recommendedName>
        <fullName evidence="7">NlpC/P60 domain-containing protein</fullName>
    </recommendedName>
</protein>
<accession>A0ABC8BM56</accession>
<evidence type="ECO:0000259" key="7">
    <source>
        <dbReference type="PROSITE" id="PS51935"/>
    </source>
</evidence>
<evidence type="ECO:0000256" key="2">
    <source>
        <dbReference type="ARBA" id="ARBA00022670"/>
    </source>
</evidence>
<keyword evidence="4" id="KW-0788">Thiol protease</keyword>
<evidence type="ECO:0000313" key="9">
    <source>
        <dbReference type="Proteomes" id="UP000192251"/>
    </source>
</evidence>
<feature type="chain" id="PRO_5044740482" description="NlpC/P60 domain-containing protein" evidence="6">
    <location>
        <begin position="36"/>
        <end position="357"/>
    </location>
</feature>
<feature type="coiled-coil region" evidence="5">
    <location>
        <begin position="166"/>
        <end position="225"/>
    </location>
</feature>
<dbReference type="Gene3D" id="3.90.1720.10">
    <property type="entry name" value="endopeptidase domain like (from Nostoc punctiforme)"/>
    <property type="match status" value="1"/>
</dbReference>
<proteinExistence type="inferred from homology"/>
<evidence type="ECO:0000256" key="4">
    <source>
        <dbReference type="ARBA" id="ARBA00022807"/>
    </source>
</evidence>
<dbReference type="Pfam" id="PF00877">
    <property type="entry name" value="NLPC_P60"/>
    <property type="match status" value="1"/>
</dbReference>
<feature type="signal peptide" evidence="6">
    <location>
        <begin position="1"/>
        <end position="35"/>
    </location>
</feature>
<name>A0ABC8BM56_9ACTN</name>
<evidence type="ECO:0000313" key="8">
    <source>
        <dbReference type="EMBL" id="ARF71282.1"/>
    </source>
</evidence>
<dbReference type="InterPro" id="IPR000064">
    <property type="entry name" value="NLP_P60_dom"/>
</dbReference>
<keyword evidence="5" id="KW-0175">Coiled coil</keyword>
<feature type="domain" description="NlpC/P60" evidence="7">
    <location>
        <begin position="240"/>
        <end position="357"/>
    </location>
</feature>
<evidence type="ECO:0000256" key="6">
    <source>
        <dbReference type="SAM" id="SignalP"/>
    </source>
</evidence>
<dbReference type="SUPFAM" id="SSF54001">
    <property type="entry name" value="Cysteine proteinases"/>
    <property type="match status" value="1"/>
</dbReference>
<dbReference type="InterPro" id="IPR051794">
    <property type="entry name" value="PG_Endopeptidase_C40"/>
</dbReference>
<gene>
    <name evidence="8" type="ORF">B7C62_02690</name>
</gene>
<dbReference type="EMBL" id="CP020563">
    <property type="protein sequence ID" value="ARF71282.1"/>
    <property type="molecule type" value="Genomic_DNA"/>
</dbReference>
<dbReference type="Proteomes" id="UP000192251">
    <property type="component" value="Chromosome"/>
</dbReference>
<keyword evidence="3" id="KW-0378">Hydrolase</keyword>
<dbReference type="PANTHER" id="PTHR47359:SF3">
    <property type="entry name" value="NLP_P60 DOMAIN-CONTAINING PROTEIN-RELATED"/>
    <property type="match status" value="1"/>
</dbReference>
<dbReference type="GO" id="GO:0008234">
    <property type="term" value="F:cysteine-type peptidase activity"/>
    <property type="evidence" value="ECO:0007669"/>
    <property type="project" value="UniProtKB-KW"/>
</dbReference>
<keyword evidence="6" id="KW-0732">Signal</keyword>
<feature type="coiled-coil region" evidence="5">
    <location>
        <begin position="43"/>
        <end position="98"/>
    </location>
</feature>
<dbReference type="RefSeq" id="WP_084744687.1">
    <property type="nucleotide sequence ID" value="NZ_CP020563.1"/>
</dbReference>
<dbReference type="KEGG" id="kab:B7C62_02690"/>
<reference evidence="8 9" key="1">
    <citation type="submission" date="2017-04" db="EMBL/GenBank/DDBJ databases">
        <title>The complete genome sequence of Streptomyces albolongus YIM 101047, the producer of novel bafilomycins and novel odoriferous sesquiterpenoids.</title>
        <authorList>
            <person name="Yin M."/>
            <person name="Jiang Y."/>
        </authorList>
    </citation>
    <scope>NUCLEOTIDE SEQUENCE [LARGE SCALE GENOMIC DNA]</scope>
    <source>
        <strain evidence="8 9">YIM 101047</strain>
    </source>
</reference>
<comment type="similarity">
    <text evidence="1">Belongs to the peptidase C40 family.</text>
</comment>
<dbReference type="PANTHER" id="PTHR47359">
    <property type="entry name" value="PEPTIDOGLYCAN DL-ENDOPEPTIDASE CWLO"/>
    <property type="match status" value="1"/>
</dbReference>
<dbReference type="PROSITE" id="PS51935">
    <property type="entry name" value="NLPC_P60"/>
    <property type="match status" value="1"/>
</dbReference>
<sequence>MASHRRPKQPGQGYVSVITATAAVSVALSAQSASADPLPDPNKKGVQAQIDRLYEEATQATEKYNGAKETAGKLQKEADNLQAAVARKQDDLNELRRGLGSAATAQYRSGGLDPSVQLLLSSDPDAFLGEAAVLDRIGARQSEALQRFLSEQRALRQQRVQAGEKLAGLQDTRKELGNRKKEIQGKLAEAQRLLNTLTAKERAEIAAKEERANRASERIELSKKTAVGNSTGGGSQAAAPGRTGSAFEAAKTRVGMPYVWGATGPGSFDCSGLTSWAFRQAGVDLPRTSQAQASFGTRINSLGDLRPGDLVIMRTDLSHVGFYAGNGQILHSPKPGAQVRYESMARSGMPFMWGVRV</sequence>
<dbReference type="GO" id="GO:0006508">
    <property type="term" value="P:proteolysis"/>
    <property type="evidence" value="ECO:0007669"/>
    <property type="project" value="UniProtKB-KW"/>
</dbReference>
<dbReference type="Gene3D" id="6.10.250.3150">
    <property type="match status" value="1"/>
</dbReference>
<keyword evidence="9" id="KW-1185">Reference proteome</keyword>
<keyword evidence="2" id="KW-0645">Protease</keyword>